<name>A0A2K9IVR9_9BACI</name>
<organism evidence="2 3">
    <name type="scientific">Virgibacillus dokdonensis</name>
    <dbReference type="NCBI Taxonomy" id="302167"/>
    <lineage>
        <taxon>Bacteria</taxon>
        <taxon>Bacillati</taxon>
        <taxon>Bacillota</taxon>
        <taxon>Bacilli</taxon>
        <taxon>Bacillales</taxon>
        <taxon>Bacillaceae</taxon>
        <taxon>Virgibacillus</taxon>
    </lineage>
</organism>
<evidence type="ECO:0000259" key="1">
    <source>
        <dbReference type="PROSITE" id="PS50878"/>
    </source>
</evidence>
<dbReference type="PROSITE" id="PS50878">
    <property type="entry name" value="RT_POL"/>
    <property type="match status" value="1"/>
</dbReference>
<accession>A0A2K9IVR9</accession>
<gene>
    <name evidence="2" type="primary">ltrA_2</name>
    <name evidence="2" type="ORF">A21D_00715</name>
</gene>
<evidence type="ECO:0000313" key="2">
    <source>
        <dbReference type="EMBL" id="AUJ23827.1"/>
    </source>
</evidence>
<dbReference type="EMBL" id="CP018622">
    <property type="protein sequence ID" value="AUJ23827.1"/>
    <property type="molecule type" value="Genomic_DNA"/>
</dbReference>
<dbReference type="InterPro" id="IPR043502">
    <property type="entry name" value="DNA/RNA_pol_sf"/>
</dbReference>
<evidence type="ECO:0000313" key="3">
    <source>
        <dbReference type="Proteomes" id="UP000234237"/>
    </source>
</evidence>
<protein>
    <submittedName>
        <fullName evidence="2">Group II intron-encoded protein LtrA</fullName>
    </submittedName>
</protein>
<feature type="domain" description="Reverse transcriptase" evidence="1">
    <location>
        <begin position="1"/>
        <end position="163"/>
    </location>
</feature>
<dbReference type="AlphaFoldDB" id="A0A2K9IVR9"/>
<dbReference type="InterPro" id="IPR000477">
    <property type="entry name" value="RT_dom"/>
</dbReference>
<dbReference type="InterPro" id="IPR051083">
    <property type="entry name" value="GrpII_Intron_Splice-Mob/Def"/>
</dbReference>
<dbReference type="PANTHER" id="PTHR34047:SF8">
    <property type="entry name" value="PROTEIN YKFC"/>
    <property type="match status" value="1"/>
</dbReference>
<dbReference type="InterPro" id="IPR013597">
    <property type="entry name" value="Mat_intron_G2"/>
</dbReference>
<sequence length="288" mass="34561">MDADIKGFFDNVDHKWMMDFLRHRIKDPNFLRIIARFLKAGYIEEGKHIQSDVGTPQGGNLSPILANIYLHYVLDIWFERIVRKQCKGQAYMVRYADDFVCCFQYQQDAQAFYRALKQRLKKFNLEIAENKTNIIPFGRFAGENSKRKGLSKPGTFDFLGFTHYCSRNKTEQFRVKRKTSKKKVQSKLKKCKEWLKFHRNKGADFIMDRLKRSLVGYYNYYCITDNTATVDVYRHQVIKLLFKWLNRRSQKRSFNWGNFELFLRRYPLPRAKVKESIYDLRNELTYIL</sequence>
<dbReference type="SUPFAM" id="SSF56672">
    <property type="entry name" value="DNA/RNA polymerases"/>
    <property type="match status" value="1"/>
</dbReference>
<dbReference type="Pfam" id="PF08388">
    <property type="entry name" value="GIIM"/>
    <property type="match status" value="1"/>
</dbReference>
<dbReference type="CDD" id="cd01651">
    <property type="entry name" value="RT_G2_intron"/>
    <property type="match status" value="1"/>
</dbReference>
<dbReference type="Pfam" id="PF00078">
    <property type="entry name" value="RVT_1"/>
    <property type="match status" value="1"/>
</dbReference>
<dbReference type="KEGG" id="vpn:A21D_00715"/>
<proteinExistence type="predicted"/>
<dbReference type="Proteomes" id="UP000234237">
    <property type="component" value="Chromosome"/>
</dbReference>
<reference evidence="3" key="1">
    <citation type="submission" date="2016-11" db="EMBL/GenBank/DDBJ databases">
        <title>Complete genome sequence of Virgibacillus pantothenticus 21D, a halophilic bacterium isolated from the deep hypersaline anoxic basin Discovery in the Mediterranean Sea.</title>
        <authorList>
            <person name="Zeaiter Z."/>
            <person name="Booth J.M."/>
            <person name="Prosdocimi E.M."/>
            <person name="Mapelli F."/>
            <person name="Fusi M."/>
            <person name="Daffonchio D."/>
            <person name="Borin S."/>
            <person name="Crotti E."/>
        </authorList>
    </citation>
    <scope>NUCLEOTIDE SEQUENCE [LARGE SCALE GENOMIC DNA]</scope>
    <source>
        <strain evidence="3">21D</strain>
    </source>
</reference>
<dbReference type="PANTHER" id="PTHR34047">
    <property type="entry name" value="NUCLEAR INTRON MATURASE 1, MITOCHONDRIAL-RELATED"/>
    <property type="match status" value="1"/>
</dbReference>